<organism evidence="2 3">
    <name type="scientific">Hapsidospora chrysogenum (strain ATCC 11550 / CBS 779.69 / DSM 880 / IAM 14645 / JCM 23072 / IMI 49137)</name>
    <name type="common">Acremonium chrysogenum</name>
    <dbReference type="NCBI Taxonomy" id="857340"/>
    <lineage>
        <taxon>Eukaryota</taxon>
        <taxon>Fungi</taxon>
        <taxon>Dikarya</taxon>
        <taxon>Ascomycota</taxon>
        <taxon>Pezizomycotina</taxon>
        <taxon>Sordariomycetes</taxon>
        <taxon>Hypocreomycetidae</taxon>
        <taxon>Hypocreales</taxon>
        <taxon>Bionectriaceae</taxon>
        <taxon>Hapsidospora</taxon>
    </lineage>
</organism>
<dbReference type="InterPro" id="IPR029063">
    <property type="entry name" value="SAM-dependent_MTases_sf"/>
</dbReference>
<proteinExistence type="predicted"/>
<evidence type="ECO:0000313" key="2">
    <source>
        <dbReference type="EMBL" id="KFH46982.1"/>
    </source>
</evidence>
<dbReference type="AlphaFoldDB" id="A0A086TCA0"/>
<dbReference type="InterPro" id="IPR019410">
    <property type="entry name" value="Methyltransf_16"/>
</dbReference>
<dbReference type="EMBL" id="JPKY01000013">
    <property type="protein sequence ID" value="KFH46982.1"/>
    <property type="molecule type" value="Genomic_DNA"/>
</dbReference>
<dbReference type="OrthoDB" id="433955at2759"/>
<comment type="caution">
    <text evidence="2">The sequence shown here is derived from an EMBL/GenBank/DDBJ whole genome shotgun (WGS) entry which is preliminary data.</text>
</comment>
<keyword evidence="3" id="KW-1185">Reference proteome</keyword>
<gene>
    <name evidence="2" type="ORF">ACRE_021330</name>
</gene>
<dbReference type="PANTHER" id="PTHR14614:SF147">
    <property type="entry name" value="S-ADENOSYLMETHIONINE-DEPENDENT METHYLTRANSFERASE OF THE SEVEN BETA-STRAND FAMILY"/>
    <property type="match status" value="1"/>
</dbReference>
<feature type="region of interest" description="Disordered" evidence="1">
    <location>
        <begin position="51"/>
        <end position="72"/>
    </location>
</feature>
<accession>A0A086TCA0</accession>
<evidence type="ECO:0000313" key="3">
    <source>
        <dbReference type="Proteomes" id="UP000029964"/>
    </source>
</evidence>
<dbReference type="PANTHER" id="PTHR14614">
    <property type="entry name" value="HEPATOCELLULAR CARCINOMA-ASSOCIATED ANTIGEN"/>
    <property type="match status" value="1"/>
</dbReference>
<dbReference type="Pfam" id="PF10294">
    <property type="entry name" value="Methyltransf_16"/>
    <property type="match status" value="1"/>
</dbReference>
<reference evidence="3" key="1">
    <citation type="journal article" date="2014" name="Genome Announc.">
        <title>Genome sequence and annotation of Acremonium chrysogenum, producer of the beta-lactam antibiotic cephalosporin C.</title>
        <authorList>
            <person name="Terfehr D."/>
            <person name="Dahlmann T.A."/>
            <person name="Specht T."/>
            <person name="Zadra I."/>
            <person name="Kuernsteiner H."/>
            <person name="Kueck U."/>
        </authorList>
    </citation>
    <scope>NUCLEOTIDE SEQUENCE [LARGE SCALE GENOMIC DNA]</scope>
    <source>
        <strain evidence="3">ATCC 11550 / CBS 779.69 / DSM 880 / IAM 14645 / JCM 23072 / IMI 49137</strain>
    </source>
</reference>
<dbReference type="GO" id="GO:0008757">
    <property type="term" value="F:S-adenosylmethionine-dependent methyltransferase activity"/>
    <property type="evidence" value="ECO:0007669"/>
    <property type="project" value="UniProtKB-ARBA"/>
</dbReference>
<evidence type="ECO:0000256" key="1">
    <source>
        <dbReference type="SAM" id="MobiDB-lite"/>
    </source>
</evidence>
<dbReference type="HOGENOM" id="CLU_030437_1_0_1"/>
<dbReference type="CDD" id="cd02440">
    <property type="entry name" value="AdoMet_MTases"/>
    <property type="match status" value="1"/>
</dbReference>
<name>A0A086TCA0_HAPC1</name>
<protein>
    <submittedName>
        <fullName evidence="2">Uncharacterized protein</fullName>
    </submittedName>
</protein>
<dbReference type="STRING" id="857340.A0A086TCA0"/>
<dbReference type="SUPFAM" id="SSF53335">
    <property type="entry name" value="S-adenosyl-L-methionine-dependent methyltransferases"/>
    <property type="match status" value="1"/>
</dbReference>
<dbReference type="Gene3D" id="3.40.50.150">
    <property type="entry name" value="Vaccinia Virus protein VP39"/>
    <property type="match status" value="1"/>
</dbReference>
<sequence>MRPASSPLPPSSSLPPLRTLDSLTGDRIFDAIRNLSRIYCPLSFHLEEPHSKKPVDEPLVDSGYTSGSEDDKGDALTALRADGFERSFAERWLTGFLARAAELSCLTSDDARERAVEDASCVLESFYTNSAEDEQKQEELAHYVREFTFDVSIPGRGQGKEINFRVNDGLAGQNPEEPDDVGLQSWGASVVISNIMCAEPDRFGFSRGALGPSPRIIDLGAGTGLVSLVLAQLLPQLGISDSTVIATDYHPAVLENLRANVAANSCLSSPGRLEVAALDWSAPTHEAPLDKPADVLLATDVVYAAEHSVWLRDCATGLLAPEGIFWLIATVRDTGRFDGVSDTVVPAFAAEDRPVAGDGRRLTILNEERLEKRNGIGRGDESGYKLFRIGWA</sequence>
<dbReference type="Proteomes" id="UP000029964">
    <property type="component" value="Unassembled WGS sequence"/>
</dbReference>